<protein>
    <submittedName>
        <fullName evidence="1">Uncharacterized protein</fullName>
    </submittedName>
</protein>
<reference evidence="2" key="1">
    <citation type="journal article" date="2023" name="Front. Plant Sci.">
        <title>Chromosomal-level genome assembly of Melastoma candidum provides insights into trichome evolution.</title>
        <authorList>
            <person name="Zhong Y."/>
            <person name="Wu W."/>
            <person name="Sun C."/>
            <person name="Zou P."/>
            <person name="Liu Y."/>
            <person name="Dai S."/>
            <person name="Zhou R."/>
        </authorList>
    </citation>
    <scope>NUCLEOTIDE SEQUENCE [LARGE SCALE GENOMIC DNA]</scope>
</reference>
<dbReference type="Proteomes" id="UP001057402">
    <property type="component" value="Chromosome 2"/>
</dbReference>
<sequence>MERCICMDWWMFILGALPLSEGDHTPFPTRWDPPKFRLFDSPPLKVEGSNESECNISPIGSSPLLIRLHRG</sequence>
<comment type="caution">
    <text evidence="1">The sequence shown here is derived from an EMBL/GenBank/DDBJ whole genome shotgun (WGS) entry which is preliminary data.</text>
</comment>
<proteinExistence type="predicted"/>
<dbReference type="EMBL" id="CM042881">
    <property type="protein sequence ID" value="KAI4385605.1"/>
    <property type="molecule type" value="Genomic_DNA"/>
</dbReference>
<gene>
    <name evidence="1" type="ORF">MLD38_003611</name>
</gene>
<evidence type="ECO:0000313" key="1">
    <source>
        <dbReference type="EMBL" id="KAI4385605.1"/>
    </source>
</evidence>
<keyword evidence="2" id="KW-1185">Reference proteome</keyword>
<organism evidence="1 2">
    <name type="scientific">Melastoma candidum</name>
    <dbReference type="NCBI Taxonomy" id="119954"/>
    <lineage>
        <taxon>Eukaryota</taxon>
        <taxon>Viridiplantae</taxon>
        <taxon>Streptophyta</taxon>
        <taxon>Embryophyta</taxon>
        <taxon>Tracheophyta</taxon>
        <taxon>Spermatophyta</taxon>
        <taxon>Magnoliopsida</taxon>
        <taxon>eudicotyledons</taxon>
        <taxon>Gunneridae</taxon>
        <taxon>Pentapetalae</taxon>
        <taxon>rosids</taxon>
        <taxon>malvids</taxon>
        <taxon>Myrtales</taxon>
        <taxon>Melastomataceae</taxon>
        <taxon>Melastomatoideae</taxon>
        <taxon>Melastomateae</taxon>
        <taxon>Melastoma</taxon>
    </lineage>
</organism>
<evidence type="ECO:0000313" key="2">
    <source>
        <dbReference type="Proteomes" id="UP001057402"/>
    </source>
</evidence>
<accession>A0ACB9S2M4</accession>
<name>A0ACB9S2M4_9MYRT</name>